<dbReference type="OrthoDB" id="71707at2"/>
<proteinExistence type="predicted"/>
<evidence type="ECO:0000313" key="2">
    <source>
        <dbReference type="Proteomes" id="UP000380386"/>
    </source>
</evidence>
<dbReference type="AlphaFoldDB" id="A0A5P0ZI03"/>
<accession>A0A5P0ZI03</accession>
<organism evidence="1 2">
    <name type="scientific">Companilactobacillus mishanensis</name>
    <dbReference type="NCBI Taxonomy" id="2486008"/>
    <lineage>
        <taxon>Bacteria</taxon>
        <taxon>Bacillati</taxon>
        <taxon>Bacillota</taxon>
        <taxon>Bacilli</taxon>
        <taxon>Lactobacillales</taxon>
        <taxon>Lactobacillaceae</taxon>
        <taxon>Companilactobacillus</taxon>
    </lineage>
</organism>
<dbReference type="RefSeq" id="WP_153383214.1">
    <property type="nucleotide sequence ID" value="NZ_VDFM01000007.1"/>
</dbReference>
<protein>
    <submittedName>
        <fullName evidence="1">Antitoxin of toxin-antitoxin stability system</fullName>
    </submittedName>
</protein>
<evidence type="ECO:0000313" key="1">
    <source>
        <dbReference type="EMBL" id="MQS52690.1"/>
    </source>
</evidence>
<dbReference type="Proteomes" id="UP000380386">
    <property type="component" value="Unassembled WGS sequence"/>
</dbReference>
<name>A0A5P0ZI03_9LACO</name>
<comment type="caution">
    <text evidence="1">The sequence shown here is derived from an EMBL/GenBank/DDBJ whole genome shotgun (WGS) entry which is preliminary data.</text>
</comment>
<gene>
    <name evidence="1" type="ORF">FHL02_06610</name>
</gene>
<reference evidence="1 2" key="1">
    <citation type="journal article" date="2019" name="Syst. Appl. Microbiol.">
        <title>Polyphasic characterization of two novel Lactobacillus spp. isolated from blown salami packages: Description of Lactobacillus halodurans sp. nov. and Lactobacillus salsicarnum sp. nov.</title>
        <authorList>
            <person name="Schuster J.A."/>
            <person name="Klingl A."/>
            <person name="Vogel R.F."/>
            <person name="Ehrmann M.A."/>
        </authorList>
    </citation>
    <scope>NUCLEOTIDE SEQUENCE [LARGE SCALE GENOMIC DNA]</scope>
    <source>
        <strain evidence="1 2">TMW 1.2118</strain>
    </source>
</reference>
<sequence>MSIKIRKIGNLNFLTVPESIMPLAQEYYVFQGRDGVIVYTPAEENPFTSDKFIKQHDFSQTEEFSGPMVGKEIINDQ</sequence>
<dbReference type="EMBL" id="VDFM01000007">
    <property type="protein sequence ID" value="MQS52690.1"/>
    <property type="molecule type" value="Genomic_DNA"/>
</dbReference>